<evidence type="ECO:0000313" key="1">
    <source>
        <dbReference type="EMBL" id="EFH62745.1"/>
    </source>
</evidence>
<reference evidence="2" key="1">
    <citation type="journal article" date="2011" name="Nat. Genet.">
        <title>The Arabidopsis lyrata genome sequence and the basis of rapid genome size change.</title>
        <authorList>
            <person name="Hu T.T."/>
            <person name="Pattyn P."/>
            <person name="Bakker E.G."/>
            <person name="Cao J."/>
            <person name="Cheng J.-F."/>
            <person name="Clark R.M."/>
            <person name="Fahlgren N."/>
            <person name="Fawcett J.A."/>
            <person name="Grimwood J."/>
            <person name="Gundlach H."/>
            <person name="Haberer G."/>
            <person name="Hollister J.D."/>
            <person name="Ossowski S."/>
            <person name="Ottilar R.P."/>
            <person name="Salamov A.A."/>
            <person name="Schneeberger K."/>
            <person name="Spannagl M."/>
            <person name="Wang X."/>
            <person name="Yang L."/>
            <person name="Nasrallah M.E."/>
            <person name="Bergelson J."/>
            <person name="Carrington J.C."/>
            <person name="Gaut B.S."/>
            <person name="Schmutz J."/>
            <person name="Mayer K.F.X."/>
            <person name="Van de Peer Y."/>
            <person name="Grigoriev I.V."/>
            <person name="Nordborg M."/>
            <person name="Weigel D."/>
            <person name="Guo Y.-L."/>
        </authorList>
    </citation>
    <scope>NUCLEOTIDE SEQUENCE [LARGE SCALE GENOMIC DNA]</scope>
    <source>
        <strain evidence="2">cv. MN47</strain>
    </source>
</reference>
<organism evidence="2">
    <name type="scientific">Arabidopsis lyrata subsp. lyrata</name>
    <name type="common">Lyre-leaved rock-cress</name>
    <dbReference type="NCBI Taxonomy" id="81972"/>
    <lineage>
        <taxon>Eukaryota</taxon>
        <taxon>Viridiplantae</taxon>
        <taxon>Streptophyta</taxon>
        <taxon>Embryophyta</taxon>
        <taxon>Tracheophyta</taxon>
        <taxon>Spermatophyta</taxon>
        <taxon>Magnoliopsida</taxon>
        <taxon>eudicotyledons</taxon>
        <taxon>Gunneridae</taxon>
        <taxon>Pentapetalae</taxon>
        <taxon>rosids</taxon>
        <taxon>malvids</taxon>
        <taxon>Brassicales</taxon>
        <taxon>Brassicaceae</taxon>
        <taxon>Camelineae</taxon>
        <taxon>Arabidopsis</taxon>
    </lineage>
</organism>
<accession>D7KUT4</accession>
<keyword evidence="2" id="KW-1185">Reference proteome</keyword>
<evidence type="ECO:0000313" key="2">
    <source>
        <dbReference type="Proteomes" id="UP000008694"/>
    </source>
</evidence>
<dbReference type="eggNOG" id="ENOG502SX0F">
    <property type="taxonomic scope" value="Eukaryota"/>
</dbReference>
<dbReference type="PANTHER" id="PTHR31704:SF37">
    <property type="entry name" value="HEAT SHOCK PROTEIN"/>
    <property type="match status" value="1"/>
</dbReference>
<sequence length="155" mass="18237">MTRLLLDTLKKQYEVYRKITFGSTGLGTNQRTGSLDAPDHWWKDKIKAYPEAAKLRSHPLRFIPLLDVVFRDETVVVEESWQPRRGVYRRAPIMDLSDNEWVNNNGEDKREVIFMASQPNLLASTSKTRSHMLYFNGLLWRNKRKKPKKNPKSDF</sequence>
<dbReference type="Proteomes" id="UP000008694">
    <property type="component" value="Unassembled WGS sequence"/>
</dbReference>
<gene>
    <name evidence="1" type="ORF">ARALYDRAFT_338161</name>
</gene>
<dbReference type="AlphaFoldDB" id="D7KUT4"/>
<dbReference type="EMBL" id="GL348714">
    <property type="protein sequence ID" value="EFH62745.1"/>
    <property type="molecule type" value="Genomic_DNA"/>
</dbReference>
<dbReference type="HOGENOM" id="CLU_1697903_0_0_1"/>
<name>D7KUT4_ARALL</name>
<dbReference type="PANTHER" id="PTHR31704">
    <property type="entry name" value="MYB/SANT-LIKE DNA-BINDING DOMAIN PROTEIN-RELATED"/>
    <property type="match status" value="1"/>
</dbReference>
<proteinExistence type="predicted"/>
<protein>
    <submittedName>
        <fullName evidence="1">Uncharacterized protein</fullName>
    </submittedName>
</protein>
<dbReference type="Gramene" id="fgenesh1_pg.C_scaffold_2000260">
    <property type="protein sequence ID" value="fgenesh1_pg.C_scaffold_2000260"/>
    <property type="gene ID" value="fgenesh1_pg.C_scaffold_2000260"/>
</dbReference>